<dbReference type="Proteomes" id="UP000265520">
    <property type="component" value="Unassembled WGS sequence"/>
</dbReference>
<organism evidence="5 6">
    <name type="scientific">Trifolium medium</name>
    <dbReference type="NCBI Taxonomy" id="97028"/>
    <lineage>
        <taxon>Eukaryota</taxon>
        <taxon>Viridiplantae</taxon>
        <taxon>Streptophyta</taxon>
        <taxon>Embryophyta</taxon>
        <taxon>Tracheophyta</taxon>
        <taxon>Spermatophyta</taxon>
        <taxon>Magnoliopsida</taxon>
        <taxon>eudicotyledons</taxon>
        <taxon>Gunneridae</taxon>
        <taxon>Pentapetalae</taxon>
        <taxon>rosids</taxon>
        <taxon>fabids</taxon>
        <taxon>Fabales</taxon>
        <taxon>Fabaceae</taxon>
        <taxon>Papilionoideae</taxon>
        <taxon>50 kb inversion clade</taxon>
        <taxon>NPAAA clade</taxon>
        <taxon>Hologalegina</taxon>
        <taxon>IRL clade</taxon>
        <taxon>Trifolieae</taxon>
        <taxon>Trifolium</taxon>
    </lineage>
</organism>
<dbReference type="GO" id="GO:0006952">
    <property type="term" value="P:defense response"/>
    <property type="evidence" value="ECO:0007669"/>
    <property type="project" value="UniProtKB-KW"/>
</dbReference>
<comment type="caution">
    <text evidence="5">The sequence shown here is derived from an EMBL/GenBank/DDBJ whole genome shotgun (WGS) entry which is preliminary data.</text>
</comment>
<dbReference type="GO" id="GO:0043531">
    <property type="term" value="F:ADP binding"/>
    <property type="evidence" value="ECO:0007669"/>
    <property type="project" value="InterPro"/>
</dbReference>
<dbReference type="EMBL" id="LXQA010010546">
    <property type="protein sequence ID" value="MCH86572.1"/>
    <property type="molecule type" value="Genomic_DNA"/>
</dbReference>
<dbReference type="Pfam" id="PF00931">
    <property type="entry name" value="NB-ARC"/>
    <property type="match status" value="1"/>
</dbReference>
<dbReference type="GO" id="GO:0005524">
    <property type="term" value="F:ATP binding"/>
    <property type="evidence" value="ECO:0007669"/>
    <property type="project" value="UniProtKB-KW"/>
</dbReference>
<dbReference type="InterPro" id="IPR042197">
    <property type="entry name" value="Apaf_helical"/>
</dbReference>
<dbReference type="AlphaFoldDB" id="A0A392MGE7"/>
<evidence type="ECO:0000256" key="3">
    <source>
        <dbReference type="ARBA" id="ARBA00022840"/>
    </source>
</evidence>
<evidence type="ECO:0000256" key="1">
    <source>
        <dbReference type="ARBA" id="ARBA00022741"/>
    </source>
</evidence>
<dbReference type="InterPro" id="IPR002182">
    <property type="entry name" value="NB-ARC"/>
</dbReference>
<evidence type="ECO:0000313" key="5">
    <source>
        <dbReference type="EMBL" id="MCH86572.1"/>
    </source>
</evidence>
<keyword evidence="2" id="KW-0611">Plant defense</keyword>
<dbReference type="InterPro" id="IPR050905">
    <property type="entry name" value="Plant_NBS-LRR"/>
</dbReference>
<dbReference type="InterPro" id="IPR027417">
    <property type="entry name" value="P-loop_NTPase"/>
</dbReference>
<accession>A0A392MGE7</accession>
<evidence type="ECO:0000256" key="2">
    <source>
        <dbReference type="ARBA" id="ARBA00022821"/>
    </source>
</evidence>
<feature type="domain" description="NB-ARC" evidence="4">
    <location>
        <begin position="158"/>
        <end position="323"/>
    </location>
</feature>
<name>A0A392MGE7_9FABA</name>
<dbReference type="Gene3D" id="1.10.8.430">
    <property type="entry name" value="Helical domain of apoptotic protease-activating factors"/>
    <property type="match status" value="1"/>
</dbReference>
<protein>
    <submittedName>
        <fullName evidence="5">Disease resistance protein</fullName>
    </submittedName>
</protein>
<dbReference type="PRINTS" id="PR00364">
    <property type="entry name" value="DISEASERSIST"/>
</dbReference>
<evidence type="ECO:0000313" key="6">
    <source>
        <dbReference type="Proteomes" id="UP000265520"/>
    </source>
</evidence>
<evidence type="ECO:0000259" key="4">
    <source>
        <dbReference type="Pfam" id="PF00931"/>
    </source>
</evidence>
<dbReference type="PANTHER" id="PTHR33463:SF198">
    <property type="entry name" value="RPP4C3"/>
    <property type="match status" value="1"/>
</dbReference>
<dbReference type="Gene3D" id="3.40.50.300">
    <property type="entry name" value="P-loop containing nucleotide triphosphate hydrolases"/>
    <property type="match status" value="1"/>
</dbReference>
<dbReference type="SUPFAM" id="SSF52540">
    <property type="entry name" value="P-loop containing nucleoside triphosphate hydrolases"/>
    <property type="match status" value="1"/>
</dbReference>
<gene>
    <name evidence="5" type="ORF">A2U01_0007430</name>
</gene>
<sequence>MDAIISIVGSVAQYAFAPIRREVGYLILYERNFSKLIGCVSDLQAVREAINHRVEAERRNGKIIEVGVQNWLVEVNEVIERANQLLEDPRRREVGCSGWSFPNLILRHQLGKIATKIATDVAGVQGKNDFNEVGYLPALDEIASSSATRGGEKLETRETFKEDILKALRDPKACNVGVYGLRGVGKTFLVKEVAKIAKQQKLFDAVVIARVSETPDIKEIQGVIADKLGLQFPEETIAGRAYRLWKRIEAEKTVLIILDDIWQPLELEKVGIPSNKEHIGCKLLMTSKNQDVLLKLDVQKDFTFRLELLNETETWSLFQSTAGDVVNDISFKDVATQIAKKCAGLPLLIVTMAKGLKSKDVHAWKDALCQLQSVGHAERDATAYSALELSYNWLANDEIKALFLLSALLEYCSEDYLLKVAMGLGIFKNIDTVDDARNRLHSIVESLKASCLLLEGNNASRHIQMHDLVRDVAISIAYHLNTMSSPRSSRKDRLS</sequence>
<keyword evidence="3" id="KW-0067">ATP-binding</keyword>
<keyword evidence="6" id="KW-1185">Reference proteome</keyword>
<dbReference type="PANTHER" id="PTHR33463">
    <property type="entry name" value="NB-ARC DOMAIN-CONTAINING PROTEIN-RELATED"/>
    <property type="match status" value="1"/>
</dbReference>
<keyword evidence="1" id="KW-0547">Nucleotide-binding</keyword>
<reference evidence="5 6" key="1">
    <citation type="journal article" date="2018" name="Front. Plant Sci.">
        <title>Red Clover (Trifolium pratense) and Zigzag Clover (T. medium) - A Picture of Genomic Similarities and Differences.</title>
        <authorList>
            <person name="Dluhosova J."/>
            <person name="Istvanek J."/>
            <person name="Nedelnik J."/>
            <person name="Repkova J."/>
        </authorList>
    </citation>
    <scope>NUCLEOTIDE SEQUENCE [LARGE SCALE GENOMIC DNA]</scope>
    <source>
        <strain evidence="6">cv. 10/8</strain>
        <tissue evidence="5">Leaf</tissue>
    </source>
</reference>
<proteinExistence type="predicted"/>